<dbReference type="OrthoDB" id="5832575at2759"/>
<evidence type="ECO:0000256" key="1">
    <source>
        <dbReference type="SAM" id="Coils"/>
    </source>
</evidence>
<feature type="coiled-coil region" evidence="1">
    <location>
        <begin position="21"/>
        <end position="80"/>
    </location>
</feature>
<proteinExistence type="predicted"/>
<dbReference type="AlphaFoldDB" id="A0A448WCQ2"/>
<sequence length="85" mass="9956">MLRINSVSQTLSKCCELEQTVEHLERIRQRQASKMADLIAEAQVFGSESRETKLRSEEMVRNLSEDLRLTKHALEQVRNSEREVR</sequence>
<gene>
    <name evidence="2" type="ORF">PXEA_LOCUS1985</name>
</gene>
<comment type="caution">
    <text evidence="2">The sequence shown here is derived from an EMBL/GenBank/DDBJ whole genome shotgun (WGS) entry which is preliminary data.</text>
</comment>
<dbReference type="Proteomes" id="UP000784294">
    <property type="component" value="Unassembled WGS sequence"/>
</dbReference>
<evidence type="ECO:0000313" key="2">
    <source>
        <dbReference type="EMBL" id="VEL08545.1"/>
    </source>
</evidence>
<protein>
    <submittedName>
        <fullName evidence="2">Uncharacterized protein</fullName>
    </submittedName>
</protein>
<keyword evidence="1" id="KW-0175">Coiled coil</keyword>
<organism evidence="2 3">
    <name type="scientific">Protopolystoma xenopodis</name>
    <dbReference type="NCBI Taxonomy" id="117903"/>
    <lineage>
        <taxon>Eukaryota</taxon>
        <taxon>Metazoa</taxon>
        <taxon>Spiralia</taxon>
        <taxon>Lophotrochozoa</taxon>
        <taxon>Platyhelminthes</taxon>
        <taxon>Monogenea</taxon>
        <taxon>Polyopisthocotylea</taxon>
        <taxon>Polystomatidea</taxon>
        <taxon>Polystomatidae</taxon>
        <taxon>Protopolystoma</taxon>
    </lineage>
</organism>
<dbReference type="EMBL" id="CAAALY010004237">
    <property type="protein sequence ID" value="VEL08545.1"/>
    <property type="molecule type" value="Genomic_DNA"/>
</dbReference>
<evidence type="ECO:0000313" key="3">
    <source>
        <dbReference type="Proteomes" id="UP000784294"/>
    </source>
</evidence>
<keyword evidence="3" id="KW-1185">Reference proteome</keyword>
<name>A0A448WCQ2_9PLAT</name>
<reference evidence="2" key="1">
    <citation type="submission" date="2018-11" db="EMBL/GenBank/DDBJ databases">
        <authorList>
            <consortium name="Pathogen Informatics"/>
        </authorList>
    </citation>
    <scope>NUCLEOTIDE SEQUENCE</scope>
</reference>
<accession>A0A448WCQ2</accession>